<keyword evidence="3" id="KW-0521">NADP</keyword>
<dbReference type="InterPro" id="IPR022663">
    <property type="entry name" value="DapB_C"/>
</dbReference>
<dbReference type="InterPro" id="IPR023940">
    <property type="entry name" value="DHDPR_bac"/>
</dbReference>
<dbReference type="InterPro" id="IPR036291">
    <property type="entry name" value="NAD(P)-bd_dom_sf"/>
</dbReference>
<comment type="similarity">
    <text evidence="1">Belongs to the DapB family.</text>
</comment>
<evidence type="ECO:0000256" key="2">
    <source>
        <dbReference type="ARBA" id="ARBA00022605"/>
    </source>
</evidence>
<comment type="pathway">
    <text evidence="8">Amino-acid biosynthesis; L-lysine biosynthesis via DAP pathway; (S)-tetrahydrodipicolinate from L-aspartate: step 4/4.</text>
</comment>
<dbReference type="GO" id="GO:0009089">
    <property type="term" value="P:lysine biosynthetic process via diaminopimelate"/>
    <property type="evidence" value="ECO:0007669"/>
    <property type="project" value="UniProtKB-UniRule"/>
</dbReference>
<evidence type="ECO:0000256" key="11">
    <source>
        <dbReference type="ARBA" id="ARBA00049396"/>
    </source>
</evidence>
<keyword evidence="5" id="KW-0560">Oxidoreductase</keyword>
<evidence type="ECO:0000313" key="15">
    <source>
        <dbReference type="EMBL" id="PQL95509.1"/>
    </source>
</evidence>
<organism evidence="15 16">
    <name type="scientific">Apibacter adventoris</name>
    <dbReference type="NCBI Taxonomy" id="1679466"/>
    <lineage>
        <taxon>Bacteria</taxon>
        <taxon>Pseudomonadati</taxon>
        <taxon>Bacteroidota</taxon>
        <taxon>Flavobacteriia</taxon>
        <taxon>Flavobacteriales</taxon>
        <taxon>Weeksellaceae</taxon>
        <taxon>Apibacter</taxon>
    </lineage>
</organism>
<comment type="catalytic activity">
    <reaction evidence="10">
        <text>(S)-2,3,4,5-tetrahydrodipicolinate + NADP(+) + H2O = (2S,4S)-4-hydroxy-2,3,4,5-tetrahydrodipicolinate + NADPH + H(+)</text>
        <dbReference type="Rhea" id="RHEA:35331"/>
        <dbReference type="ChEBI" id="CHEBI:15377"/>
        <dbReference type="ChEBI" id="CHEBI:15378"/>
        <dbReference type="ChEBI" id="CHEBI:16845"/>
        <dbReference type="ChEBI" id="CHEBI:57783"/>
        <dbReference type="ChEBI" id="CHEBI:58349"/>
        <dbReference type="ChEBI" id="CHEBI:67139"/>
        <dbReference type="EC" id="1.17.1.8"/>
    </reaction>
</comment>
<dbReference type="EMBL" id="PSZM01000001">
    <property type="protein sequence ID" value="PQL95509.1"/>
    <property type="molecule type" value="Genomic_DNA"/>
</dbReference>
<dbReference type="PANTHER" id="PTHR20836">
    <property type="entry name" value="DIHYDRODIPICOLINATE REDUCTASE"/>
    <property type="match status" value="1"/>
</dbReference>
<dbReference type="NCBIfam" id="TIGR00036">
    <property type="entry name" value="dapB"/>
    <property type="match status" value="1"/>
</dbReference>
<keyword evidence="4" id="KW-0220">Diaminopimelate biosynthesis</keyword>
<keyword evidence="6" id="KW-0520">NAD</keyword>
<evidence type="ECO:0000256" key="10">
    <source>
        <dbReference type="ARBA" id="ARBA00049080"/>
    </source>
</evidence>
<evidence type="ECO:0000256" key="1">
    <source>
        <dbReference type="ARBA" id="ARBA00006642"/>
    </source>
</evidence>
<comment type="catalytic activity">
    <reaction evidence="11">
        <text>(S)-2,3,4,5-tetrahydrodipicolinate + NAD(+) + H2O = (2S,4S)-4-hydroxy-2,3,4,5-tetrahydrodipicolinate + NADH + H(+)</text>
        <dbReference type="Rhea" id="RHEA:35323"/>
        <dbReference type="ChEBI" id="CHEBI:15377"/>
        <dbReference type="ChEBI" id="CHEBI:15378"/>
        <dbReference type="ChEBI" id="CHEBI:16845"/>
        <dbReference type="ChEBI" id="CHEBI:57540"/>
        <dbReference type="ChEBI" id="CHEBI:57945"/>
        <dbReference type="ChEBI" id="CHEBI:67139"/>
        <dbReference type="EC" id="1.17.1.8"/>
    </reaction>
</comment>
<evidence type="ECO:0000256" key="9">
    <source>
        <dbReference type="ARBA" id="ARBA00038983"/>
    </source>
</evidence>
<dbReference type="SUPFAM" id="SSF55347">
    <property type="entry name" value="Glyceraldehyde-3-phosphate dehydrogenase-like, C-terminal domain"/>
    <property type="match status" value="1"/>
</dbReference>
<evidence type="ECO:0000256" key="4">
    <source>
        <dbReference type="ARBA" id="ARBA00022915"/>
    </source>
</evidence>
<comment type="caution">
    <text evidence="15">The sequence shown here is derived from an EMBL/GenBank/DDBJ whole genome shotgun (WGS) entry which is preliminary data.</text>
</comment>
<dbReference type="EC" id="1.17.1.8" evidence="9 12"/>
<dbReference type="GO" id="GO:0008839">
    <property type="term" value="F:4-hydroxy-tetrahydrodipicolinate reductase"/>
    <property type="evidence" value="ECO:0007669"/>
    <property type="project" value="UniProtKB-UniRule"/>
</dbReference>
<sequence length="269" mass="29062">MKIRVCIAGATGWAGAALSRGVIADNGLELVSGISRKSSGENLSEILRVKFHYIPVLSTVEEALSQVKCDVLVEFTHPEIAKHNVITALEKGVNVVIGTSGLTEEDYSEIEKIANKNKCSVLAVGNFAITVVLLQKFSEIAAKFIPNFEIIDYADQNKVDSPSGSAFELANRLSKIQPPVETVSEDRMVGPKDARGTKINGVRVHSLRLPSYIISLESVFGLNDERLTIRHDSGAGAEPYVKGGILAIKKVNSFKGLKRGLDSVMDLTI</sequence>
<keyword evidence="16" id="KW-1185">Reference proteome</keyword>
<dbReference type="AlphaFoldDB" id="A0A2S8AGN4"/>
<dbReference type="Proteomes" id="UP000238042">
    <property type="component" value="Unassembled WGS sequence"/>
</dbReference>
<dbReference type="GO" id="GO:0019877">
    <property type="term" value="P:diaminopimelate biosynthetic process"/>
    <property type="evidence" value="ECO:0007669"/>
    <property type="project" value="UniProtKB-KW"/>
</dbReference>
<evidence type="ECO:0000259" key="14">
    <source>
        <dbReference type="Pfam" id="PF05173"/>
    </source>
</evidence>
<evidence type="ECO:0000313" key="16">
    <source>
        <dbReference type="Proteomes" id="UP000238042"/>
    </source>
</evidence>
<dbReference type="Gene3D" id="3.40.50.720">
    <property type="entry name" value="NAD(P)-binding Rossmann-like Domain"/>
    <property type="match status" value="1"/>
</dbReference>
<dbReference type="Gene3D" id="3.30.360.10">
    <property type="entry name" value="Dihydrodipicolinate Reductase, domain 2"/>
    <property type="match status" value="1"/>
</dbReference>
<keyword evidence="2" id="KW-0028">Amino-acid biosynthesis</keyword>
<evidence type="ECO:0000256" key="7">
    <source>
        <dbReference type="ARBA" id="ARBA00023154"/>
    </source>
</evidence>
<dbReference type="RefSeq" id="WP_105194418.1">
    <property type="nucleotide sequence ID" value="NZ_PSZM01000001.1"/>
</dbReference>
<dbReference type="PANTHER" id="PTHR20836:SF0">
    <property type="entry name" value="4-HYDROXY-TETRAHYDRODIPICOLINATE REDUCTASE 1, CHLOROPLASTIC-RELATED"/>
    <property type="match status" value="1"/>
</dbReference>
<dbReference type="Pfam" id="PF01113">
    <property type="entry name" value="DapB_N"/>
    <property type="match status" value="1"/>
</dbReference>
<evidence type="ECO:0000256" key="12">
    <source>
        <dbReference type="NCBIfam" id="TIGR00036"/>
    </source>
</evidence>
<gene>
    <name evidence="15" type="primary">dapB</name>
    <name evidence="15" type="ORF">C4S77_01565</name>
</gene>
<dbReference type="InterPro" id="IPR000846">
    <property type="entry name" value="DapB_N"/>
</dbReference>
<dbReference type="PIRSF" id="PIRSF000161">
    <property type="entry name" value="DHPR"/>
    <property type="match status" value="1"/>
</dbReference>
<proteinExistence type="inferred from homology"/>
<evidence type="ECO:0000259" key="13">
    <source>
        <dbReference type="Pfam" id="PF01113"/>
    </source>
</evidence>
<reference evidence="15 16" key="1">
    <citation type="submission" date="2018-02" db="EMBL/GenBank/DDBJ databases">
        <title>Genome sequences of Apibacter spp., gut symbionts of Asian honey bees.</title>
        <authorList>
            <person name="Kwong W.K."/>
            <person name="Steele M.I."/>
            <person name="Moran N.A."/>
        </authorList>
    </citation>
    <scope>NUCLEOTIDE SEQUENCE [LARGE SCALE GENOMIC DNA]</scope>
    <source>
        <strain evidence="16">wkB301</strain>
    </source>
</reference>
<dbReference type="GO" id="GO:0005829">
    <property type="term" value="C:cytosol"/>
    <property type="evidence" value="ECO:0007669"/>
    <property type="project" value="TreeGrafter"/>
</dbReference>
<protein>
    <recommendedName>
        <fullName evidence="9 12">4-hydroxy-tetrahydrodipicolinate reductase</fullName>
        <ecNumber evidence="9 12">1.17.1.8</ecNumber>
    </recommendedName>
</protein>
<accession>A0A2S8AGN4</accession>
<evidence type="ECO:0000256" key="8">
    <source>
        <dbReference type="ARBA" id="ARBA00037922"/>
    </source>
</evidence>
<feature type="domain" description="Dihydrodipicolinate reductase C-terminal" evidence="14">
    <location>
        <begin position="131"/>
        <end position="255"/>
    </location>
</feature>
<dbReference type="CDD" id="cd02274">
    <property type="entry name" value="DHDPR_N"/>
    <property type="match status" value="1"/>
</dbReference>
<keyword evidence="7" id="KW-0457">Lysine biosynthesis</keyword>
<dbReference type="SUPFAM" id="SSF51735">
    <property type="entry name" value="NAD(P)-binding Rossmann-fold domains"/>
    <property type="match status" value="1"/>
</dbReference>
<evidence type="ECO:0000256" key="3">
    <source>
        <dbReference type="ARBA" id="ARBA00022857"/>
    </source>
</evidence>
<evidence type="ECO:0000256" key="5">
    <source>
        <dbReference type="ARBA" id="ARBA00023002"/>
    </source>
</evidence>
<dbReference type="OrthoDB" id="9790352at2"/>
<dbReference type="Pfam" id="PF05173">
    <property type="entry name" value="DapB_C"/>
    <property type="match status" value="1"/>
</dbReference>
<feature type="domain" description="Dihydrodipicolinate reductase N-terminal" evidence="13">
    <location>
        <begin position="3"/>
        <end position="127"/>
    </location>
</feature>
<name>A0A2S8AGN4_9FLAO</name>
<evidence type="ECO:0000256" key="6">
    <source>
        <dbReference type="ARBA" id="ARBA00023027"/>
    </source>
</evidence>